<comment type="caution">
    <text evidence="6">The sequence shown here is derived from an EMBL/GenBank/DDBJ whole genome shotgun (WGS) entry which is preliminary data.</text>
</comment>
<keyword evidence="3" id="KW-0547">Nucleotide-binding</keyword>
<dbReference type="SUPFAM" id="SSF52540">
    <property type="entry name" value="P-loop containing nucleoside triphosphate hydrolases"/>
    <property type="match status" value="1"/>
</dbReference>
<dbReference type="Pfam" id="PF00005">
    <property type="entry name" value="ABC_tran"/>
    <property type="match status" value="1"/>
</dbReference>
<dbReference type="PROSITE" id="PS00211">
    <property type="entry name" value="ABC_TRANSPORTER_1"/>
    <property type="match status" value="1"/>
</dbReference>
<evidence type="ECO:0000256" key="1">
    <source>
        <dbReference type="ARBA" id="ARBA00005417"/>
    </source>
</evidence>
<accession>A0A136Q865</accession>
<dbReference type="FunFam" id="3.40.50.300:FF:000032">
    <property type="entry name" value="Export ABC transporter ATP-binding protein"/>
    <property type="match status" value="1"/>
</dbReference>
<dbReference type="GO" id="GO:0005524">
    <property type="term" value="F:ATP binding"/>
    <property type="evidence" value="ECO:0007669"/>
    <property type="project" value="UniProtKB-KW"/>
</dbReference>
<dbReference type="InterPro" id="IPR017911">
    <property type="entry name" value="MacB-like_ATP-bd"/>
</dbReference>
<dbReference type="EMBL" id="LSZW01000030">
    <property type="protein sequence ID" value="KXK66774.1"/>
    <property type="molecule type" value="Genomic_DNA"/>
</dbReference>
<dbReference type="InterPro" id="IPR027417">
    <property type="entry name" value="P-loop_NTPase"/>
</dbReference>
<dbReference type="GO" id="GO:0022857">
    <property type="term" value="F:transmembrane transporter activity"/>
    <property type="evidence" value="ECO:0007669"/>
    <property type="project" value="UniProtKB-ARBA"/>
</dbReference>
<proteinExistence type="inferred from homology"/>
<evidence type="ECO:0000259" key="5">
    <source>
        <dbReference type="PROSITE" id="PS50893"/>
    </source>
</evidence>
<evidence type="ECO:0000313" key="7">
    <source>
        <dbReference type="Proteomes" id="UP000070366"/>
    </source>
</evidence>
<name>A0A136Q865_9FIRM</name>
<dbReference type="Proteomes" id="UP000070366">
    <property type="component" value="Unassembled WGS sequence"/>
</dbReference>
<dbReference type="GO" id="GO:0016887">
    <property type="term" value="F:ATP hydrolysis activity"/>
    <property type="evidence" value="ECO:0007669"/>
    <property type="project" value="InterPro"/>
</dbReference>
<keyword evidence="4 6" id="KW-0067">ATP-binding</keyword>
<gene>
    <name evidence="6" type="ORF">HMPREF3293_00320</name>
</gene>
<dbReference type="STRING" id="626937.HMPREF3293_00320"/>
<dbReference type="Gene3D" id="3.40.50.300">
    <property type="entry name" value="P-loop containing nucleotide triphosphate hydrolases"/>
    <property type="match status" value="1"/>
</dbReference>
<dbReference type="PROSITE" id="PS50893">
    <property type="entry name" value="ABC_TRANSPORTER_2"/>
    <property type="match status" value="1"/>
</dbReference>
<protein>
    <submittedName>
        <fullName evidence="6">ABC transporter, ATP-binding protein</fullName>
    </submittedName>
</protein>
<dbReference type="CDD" id="cd03255">
    <property type="entry name" value="ABC_MJ0796_LolCDE_FtsE"/>
    <property type="match status" value="1"/>
</dbReference>
<feature type="domain" description="ABC transporter" evidence="5">
    <location>
        <begin position="16"/>
        <end position="255"/>
    </location>
</feature>
<dbReference type="InterPro" id="IPR017871">
    <property type="entry name" value="ABC_transporter-like_CS"/>
</dbReference>
<dbReference type="SMART" id="SM00382">
    <property type="entry name" value="AAA"/>
    <property type="match status" value="1"/>
</dbReference>
<evidence type="ECO:0000313" key="6">
    <source>
        <dbReference type="EMBL" id="KXK66774.1"/>
    </source>
</evidence>
<organism evidence="6 7">
    <name type="scientific">Christensenella minuta</name>
    <dbReference type="NCBI Taxonomy" id="626937"/>
    <lineage>
        <taxon>Bacteria</taxon>
        <taxon>Bacillati</taxon>
        <taxon>Bacillota</taxon>
        <taxon>Clostridia</taxon>
        <taxon>Christensenellales</taxon>
        <taxon>Christensenellaceae</taxon>
        <taxon>Christensenella</taxon>
    </lineage>
</organism>
<comment type="similarity">
    <text evidence="1">Belongs to the ABC transporter superfamily.</text>
</comment>
<sequence length="261" mass="28905">MPERRHFWRKSLEPIIAARNLKKIYRMGSAKIHALDGVDIDVMPGEVCAILGTSGSGKSTLLSLLAGLEHPTAGRIFIKKKPTYKMNESELVDFRLKHIGFVFQSFNLMPTMTAVENVALPLMFRGVPRARRMEAAKKLLVEMGLRQQLKNLPNQLSGGQQQRVSIARAIIAKPEIIFADEPTGNLDSVTAEQIMDIMCGQAKKRGATLLFVTHDPAKAEYADQVIHIIDGKVAKRETHGPAEISTEEIIQAELGIQGEEK</sequence>
<dbReference type="PANTHER" id="PTHR42798:SF7">
    <property type="entry name" value="ALPHA-D-RIBOSE 1-METHYLPHOSPHONATE 5-TRIPHOSPHATE SYNTHASE SUBUNIT PHNL"/>
    <property type="match status" value="1"/>
</dbReference>
<keyword evidence="2" id="KW-0813">Transport</keyword>
<reference evidence="7" key="1">
    <citation type="submission" date="2016-02" db="EMBL/GenBank/DDBJ databases">
        <authorList>
            <person name="Mitreva M."/>
            <person name="Pepin K.H."/>
            <person name="Mihindukulasuriya K.A."/>
            <person name="Fulton R."/>
            <person name="Fronick C."/>
            <person name="O'Laughlin M."/>
            <person name="Miner T."/>
            <person name="Herter B."/>
            <person name="Rosa B.A."/>
            <person name="Cordes M."/>
            <person name="Tomlinson C."/>
            <person name="Wollam A."/>
            <person name="Palsikar V.B."/>
            <person name="Mardis E.R."/>
            <person name="Wilson R.K."/>
        </authorList>
    </citation>
    <scope>NUCLEOTIDE SEQUENCE [LARGE SCALE GENOMIC DNA]</scope>
    <source>
        <strain evidence="7">DSM 22607</strain>
    </source>
</reference>
<dbReference type="AlphaFoldDB" id="A0A136Q865"/>
<dbReference type="InterPro" id="IPR003593">
    <property type="entry name" value="AAA+_ATPase"/>
</dbReference>
<evidence type="ECO:0000256" key="3">
    <source>
        <dbReference type="ARBA" id="ARBA00022741"/>
    </source>
</evidence>
<dbReference type="GO" id="GO:0098796">
    <property type="term" value="C:membrane protein complex"/>
    <property type="evidence" value="ECO:0007669"/>
    <property type="project" value="UniProtKB-ARBA"/>
</dbReference>
<dbReference type="PANTHER" id="PTHR42798">
    <property type="entry name" value="LIPOPROTEIN-RELEASING SYSTEM ATP-BINDING PROTEIN LOLD"/>
    <property type="match status" value="1"/>
</dbReference>
<evidence type="ECO:0000256" key="4">
    <source>
        <dbReference type="ARBA" id="ARBA00022840"/>
    </source>
</evidence>
<keyword evidence="7" id="KW-1185">Reference proteome</keyword>
<evidence type="ECO:0000256" key="2">
    <source>
        <dbReference type="ARBA" id="ARBA00022448"/>
    </source>
</evidence>
<dbReference type="InterPro" id="IPR003439">
    <property type="entry name" value="ABC_transporter-like_ATP-bd"/>
</dbReference>